<keyword evidence="4" id="KW-0378">Hydrolase</keyword>
<dbReference type="RefSeq" id="XP_022472384.1">
    <property type="nucleotide sequence ID" value="XM_022621112.1"/>
</dbReference>
<gene>
    <name evidence="8" type="ORF">CORC01_09483</name>
</gene>
<dbReference type="AlphaFoldDB" id="A0A1G4B1N4"/>
<organism evidence="8 9">
    <name type="scientific">Colletotrichum orchidophilum</name>
    <dbReference type="NCBI Taxonomy" id="1209926"/>
    <lineage>
        <taxon>Eukaryota</taxon>
        <taxon>Fungi</taxon>
        <taxon>Dikarya</taxon>
        <taxon>Ascomycota</taxon>
        <taxon>Pezizomycotina</taxon>
        <taxon>Sordariomycetes</taxon>
        <taxon>Hypocreomycetidae</taxon>
        <taxon>Glomerellales</taxon>
        <taxon>Glomerellaceae</taxon>
        <taxon>Colletotrichum</taxon>
    </lineage>
</organism>
<keyword evidence="5" id="KW-1133">Transmembrane helix</keyword>
<dbReference type="InterPro" id="IPR037730">
    <property type="entry name" value="IMP2"/>
</dbReference>
<evidence type="ECO:0000256" key="1">
    <source>
        <dbReference type="ARBA" id="ARBA00004167"/>
    </source>
</evidence>
<sequence>MASRSLWARARGSFLGDTTLRLLGLATWIPVVITFNDHVATITSISGGSMYPYYNEDRNKTTANDMVLNWRWKPSAGLQRGMIITFRSPFHPETVAIKRVIALEGEYVTTRAGYPEKVVRVPQGHIWVEGDGPQDQTLDSNTYGPISMALVTGKCVWNIWPWRKFGRVRWEEHKFKERY</sequence>
<keyword evidence="3" id="KW-0812">Transmembrane</keyword>
<dbReference type="PANTHER" id="PTHR46041:SF2">
    <property type="entry name" value="MITOCHONDRIAL INNER MEMBRANE PROTEASE SUBUNIT 2"/>
    <property type="match status" value="1"/>
</dbReference>
<dbReference type="EMBL" id="MJBS01000086">
    <property type="protein sequence ID" value="OHE95222.1"/>
    <property type="molecule type" value="Genomic_DNA"/>
</dbReference>
<proteinExistence type="predicted"/>
<dbReference type="PANTHER" id="PTHR46041">
    <property type="entry name" value="MITOCHONDRIAL INNER MEMBRANE PROTEASE SUBUNIT 2"/>
    <property type="match status" value="1"/>
</dbReference>
<evidence type="ECO:0000256" key="3">
    <source>
        <dbReference type="ARBA" id="ARBA00022692"/>
    </source>
</evidence>
<dbReference type="SUPFAM" id="SSF51306">
    <property type="entry name" value="LexA/Signal peptidase"/>
    <property type="match status" value="1"/>
</dbReference>
<evidence type="ECO:0000313" key="9">
    <source>
        <dbReference type="Proteomes" id="UP000176998"/>
    </source>
</evidence>
<reference evidence="8 9" key="1">
    <citation type="submission" date="2016-09" db="EMBL/GenBank/DDBJ databases">
        <authorList>
            <person name="Capua I."/>
            <person name="De Benedictis P."/>
            <person name="Joannis T."/>
            <person name="Lombin L.H."/>
            <person name="Cattoli G."/>
        </authorList>
    </citation>
    <scope>NUCLEOTIDE SEQUENCE [LARGE SCALE GENOMIC DNA]</scope>
    <source>
        <strain evidence="8 9">IMI 309357</strain>
    </source>
</reference>
<feature type="domain" description="Peptidase S26" evidence="7">
    <location>
        <begin position="31"/>
        <end position="112"/>
    </location>
</feature>
<dbReference type="GO" id="GO:0042720">
    <property type="term" value="C:mitochondrial inner membrane peptidase complex"/>
    <property type="evidence" value="ECO:0007669"/>
    <property type="project" value="InterPro"/>
</dbReference>
<dbReference type="InterPro" id="IPR036286">
    <property type="entry name" value="LexA/Signal_pep-like_sf"/>
</dbReference>
<dbReference type="GO" id="GO:0006627">
    <property type="term" value="P:protein processing involved in protein targeting to mitochondrion"/>
    <property type="evidence" value="ECO:0007669"/>
    <property type="project" value="InterPro"/>
</dbReference>
<comment type="caution">
    <text evidence="8">The sequence shown here is derived from an EMBL/GenBank/DDBJ whole genome shotgun (WGS) entry which is preliminary data.</text>
</comment>
<dbReference type="GO" id="GO:0006465">
    <property type="term" value="P:signal peptide processing"/>
    <property type="evidence" value="ECO:0007669"/>
    <property type="project" value="InterPro"/>
</dbReference>
<dbReference type="InterPro" id="IPR019533">
    <property type="entry name" value="Peptidase_S26"/>
</dbReference>
<dbReference type="CDD" id="cd06530">
    <property type="entry name" value="S26_SPase_I"/>
    <property type="match status" value="1"/>
</dbReference>
<dbReference type="GeneID" id="34562622"/>
<dbReference type="GO" id="GO:0004252">
    <property type="term" value="F:serine-type endopeptidase activity"/>
    <property type="evidence" value="ECO:0007669"/>
    <property type="project" value="InterPro"/>
</dbReference>
<evidence type="ECO:0000256" key="6">
    <source>
        <dbReference type="ARBA" id="ARBA00023136"/>
    </source>
</evidence>
<dbReference type="OrthoDB" id="9996127at2759"/>
<evidence type="ECO:0000256" key="5">
    <source>
        <dbReference type="ARBA" id="ARBA00022989"/>
    </source>
</evidence>
<comment type="subcellular location">
    <subcellularLocation>
        <location evidence="1">Membrane</location>
        <topology evidence="1">Single-pass membrane protein</topology>
    </subcellularLocation>
</comment>
<evidence type="ECO:0000256" key="4">
    <source>
        <dbReference type="ARBA" id="ARBA00022801"/>
    </source>
</evidence>
<dbReference type="Proteomes" id="UP000176998">
    <property type="component" value="Unassembled WGS sequence"/>
</dbReference>
<evidence type="ECO:0000256" key="2">
    <source>
        <dbReference type="ARBA" id="ARBA00022670"/>
    </source>
</evidence>
<protein>
    <recommendedName>
        <fullName evidence="7">Peptidase S26 domain-containing protein</fullName>
    </recommendedName>
</protein>
<evidence type="ECO:0000313" key="8">
    <source>
        <dbReference type="EMBL" id="OHE95222.1"/>
    </source>
</evidence>
<accession>A0A1G4B1N4</accession>
<keyword evidence="2" id="KW-0645">Protease</keyword>
<dbReference type="Pfam" id="PF10502">
    <property type="entry name" value="Peptidase_S26"/>
    <property type="match status" value="1"/>
</dbReference>
<keyword evidence="6" id="KW-0472">Membrane</keyword>
<evidence type="ECO:0000259" key="7">
    <source>
        <dbReference type="Pfam" id="PF10502"/>
    </source>
</evidence>
<dbReference type="STRING" id="1209926.A0A1G4B1N4"/>
<name>A0A1G4B1N4_9PEZI</name>
<keyword evidence="9" id="KW-1185">Reference proteome</keyword>
<dbReference type="Gene3D" id="2.10.109.10">
    <property type="entry name" value="Umud Fragment, subunit A"/>
    <property type="match status" value="1"/>
</dbReference>